<proteinExistence type="predicted"/>
<keyword evidence="3" id="KW-1003">Cell membrane</keyword>
<evidence type="ECO:0000259" key="9">
    <source>
        <dbReference type="Pfam" id="PF04290"/>
    </source>
</evidence>
<feature type="region of interest" description="Disordered" evidence="7">
    <location>
        <begin position="456"/>
        <end position="481"/>
    </location>
</feature>
<dbReference type="STRING" id="1192034.CAP_3358"/>
<evidence type="ECO:0000256" key="7">
    <source>
        <dbReference type="SAM" id="MobiDB-lite"/>
    </source>
</evidence>
<comment type="caution">
    <text evidence="10">The sequence shown here is derived from an EMBL/GenBank/DDBJ whole genome shotgun (WGS) entry which is preliminary data.</text>
</comment>
<evidence type="ECO:0000256" key="5">
    <source>
        <dbReference type="ARBA" id="ARBA00022989"/>
    </source>
</evidence>
<evidence type="ECO:0000256" key="2">
    <source>
        <dbReference type="ARBA" id="ARBA00022448"/>
    </source>
</evidence>
<protein>
    <recommendedName>
        <fullName evidence="9">Tripartite ATP-independent periplasmic transporters DctQ component domain-containing protein</fullName>
    </recommendedName>
</protein>
<gene>
    <name evidence="10" type="ORF">CAP_3358</name>
</gene>
<reference evidence="10 11" key="1">
    <citation type="submission" date="2013-05" db="EMBL/GenBank/DDBJ databases">
        <title>Genome assembly of Chondromyces apiculatus DSM 436.</title>
        <authorList>
            <person name="Sharma G."/>
            <person name="Khatri I."/>
            <person name="Kaur C."/>
            <person name="Mayilraj S."/>
            <person name="Subramanian S."/>
        </authorList>
    </citation>
    <scope>NUCLEOTIDE SEQUENCE [LARGE SCALE GENOMIC DNA]</scope>
    <source>
        <strain evidence="10 11">DSM 436</strain>
    </source>
</reference>
<sequence>MADQDKDRQDHGEGKPEADAPEPVAAGAASDAPATGKAETSAEAPKNAALSAEPPSDKSEENADEPETKAEEAEAPAGKAEAPAGKAEAPAGKADAEPTSEPPPAPGVAARPEPAVHGAAWAEPLARFERSWTRLETRLLTFVLFALILALIAWVLLTGLAAPPTSGNAAGVVFRAIVGASLLGSAAWAGSRKLPLMARRAATVAAFLLGIGIAPLWRSVGTSYFDNMKAWLQEGSTLTLMGGLRGVGTRLTLWLALLGGSLATSAGKHIHVDLLFRALPRKLRLPASLLNNLAAAAVCFAAVWGFFDHIAIESFGSRADDAPSAKIERVSDQVGHHLFLVRAQLGLDLRSLPRVVSGDRYEWMTPADWNTWLDNAGFRERYPGQDLSKFVIPEGSPTHAPAVISPDGESTRGILVHTLGLVFPFGMLMIGLRFLLRLLLTLSGHIPVDPDEAHREDLHRAGNASSADADAAGGEHATGRA</sequence>
<feature type="domain" description="Tripartite ATP-independent periplasmic transporters DctQ component" evidence="9">
    <location>
        <begin position="251"/>
        <end position="307"/>
    </location>
</feature>
<evidence type="ECO:0000256" key="8">
    <source>
        <dbReference type="SAM" id="Phobius"/>
    </source>
</evidence>
<feature type="transmembrane region" description="Helical" evidence="8">
    <location>
        <begin position="169"/>
        <end position="189"/>
    </location>
</feature>
<feature type="transmembrane region" description="Helical" evidence="8">
    <location>
        <begin position="414"/>
        <end position="436"/>
    </location>
</feature>
<dbReference type="GO" id="GO:0005886">
    <property type="term" value="C:plasma membrane"/>
    <property type="evidence" value="ECO:0007669"/>
    <property type="project" value="UniProtKB-SubCell"/>
</dbReference>
<evidence type="ECO:0000256" key="4">
    <source>
        <dbReference type="ARBA" id="ARBA00022692"/>
    </source>
</evidence>
<feature type="transmembrane region" description="Helical" evidence="8">
    <location>
        <begin position="289"/>
        <end position="307"/>
    </location>
</feature>
<keyword evidence="11" id="KW-1185">Reference proteome</keyword>
<keyword evidence="5 8" id="KW-1133">Transmembrane helix</keyword>
<feature type="compositionally biased region" description="Low complexity" evidence="7">
    <location>
        <begin position="461"/>
        <end position="474"/>
    </location>
</feature>
<feature type="compositionally biased region" description="Low complexity" evidence="7">
    <location>
        <begin position="75"/>
        <end position="93"/>
    </location>
</feature>
<dbReference type="EMBL" id="ASRX01000024">
    <property type="protein sequence ID" value="EYF05441.1"/>
    <property type="molecule type" value="Genomic_DNA"/>
</dbReference>
<dbReference type="InterPro" id="IPR055348">
    <property type="entry name" value="DctQ"/>
</dbReference>
<feature type="compositionally biased region" description="Basic and acidic residues" evidence="7">
    <location>
        <begin position="1"/>
        <end position="18"/>
    </location>
</feature>
<organism evidence="10 11">
    <name type="scientific">Chondromyces apiculatus DSM 436</name>
    <dbReference type="NCBI Taxonomy" id="1192034"/>
    <lineage>
        <taxon>Bacteria</taxon>
        <taxon>Pseudomonadati</taxon>
        <taxon>Myxococcota</taxon>
        <taxon>Polyangia</taxon>
        <taxon>Polyangiales</taxon>
        <taxon>Polyangiaceae</taxon>
        <taxon>Chondromyces</taxon>
    </lineage>
</organism>
<keyword evidence="4 8" id="KW-0812">Transmembrane</keyword>
<dbReference type="Proteomes" id="UP000019678">
    <property type="component" value="Unassembled WGS sequence"/>
</dbReference>
<evidence type="ECO:0000313" key="10">
    <source>
        <dbReference type="EMBL" id="EYF05441.1"/>
    </source>
</evidence>
<evidence type="ECO:0000313" key="11">
    <source>
        <dbReference type="Proteomes" id="UP000019678"/>
    </source>
</evidence>
<evidence type="ECO:0000256" key="1">
    <source>
        <dbReference type="ARBA" id="ARBA00004651"/>
    </source>
</evidence>
<accession>A0A017T9Z1</accession>
<keyword evidence="6 8" id="KW-0472">Membrane</keyword>
<feature type="region of interest" description="Disordered" evidence="7">
    <location>
        <begin position="1"/>
        <end position="114"/>
    </location>
</feature>
<name>A0A017T9Z1_9BACT</name>
<comment type="subcellular location">
    <subcellularLocation>
        <location evidence="1">Cell membrane</location>
        <topology evidence="1">Multi-pass membrane protein</topology>
    </subcellularLocation>
</comment>
<dbReference type="Pfam" id="PF04290">
    <property type="entry name" value="DctQ"/>
    <property type="match status" value="1"/>
</dbReference>
<keyword evidence="2" id="KW-0813">Transport</keyword>
<feature type="transmembrane region" description="Helical" evidence="8">
    <location>
        <begin position="139"/>
        <end position="157"/>
    </location>
</feature>
<evidence type="ECO:0000256" key="3">
    <source>
        <dbReference type="ARBA" id="ARBA00022475"/>
    </source>
</evidence>
<feature type="compositionally biased region" description="Low complexity" evidence="7">
    <location>
        <begin position="21"/>
        <end position="38"/>
    </location>
</feature>
<feature type="compositionally biased region" description="Basic and acidic residues" evidence="7">
    <location>
        <begin position="55"/>
        <end position="72"/>
    </location>
</feature>
<evidence type="ECO:0000256" key="6">
    <source>
        <dbReference type="ARBA" id="ARBA00023136"/>
    </source>
</evidence>
<feature type="transmembrane region" description="Helical" evidence="8">
    <location>
        <begin position="251"/>
        <end position="268"/>
    </location>
</feature>
<dbReference type="AlphaFoldDB" id="A0A017T9Z1"/>
<dbReference type="RefSeq" id="WP_044241950.1">
    <property type="nucleotide sequence ID" value="NZ_ASRX01000024.1"/>
</dbReference>
<feature type="transmembrane region" description="Helical" evidence="8">
    <location>
        <begin position="201"/>
        <end position="220"/>
    </location>
</feature>